<feature type="compositionally biased region" description="Pro residues" evidence="1">
    <location>
        <begin position="151"/>
        <end position="161"/>
    </location>
</feature>
<dbReference type="STRING" id="47427.A0A2H3CTX1"/>
<dbReference type="AlphaFoldDB" id="A0A2H3CTX1"/>
<feature type="compositionally biased region" description="Polar residues" evidence="1">
    <location>
        <begin position="181"/>
        <end position="200"/>
    </location>
</feature>
<organism evidence="2 3">
    <name type="scientific">Armillaria gallica</name>
    <name type="common">Bulbous honey fungus</name>
    <name type="synonym">Armillaria bulbosa</name>
    <dbReference type="NCBI Taxonomy" id="47427"/>
    <lineage>
        <taxon>Eukaryota</taxon>
        <taxon>Fungi</taxon>
        <taxon>Dikarya</taxon>
        <taxon>Basidiomycota</taxon>
        <taxon>Agaricomycotina</taxon>
        <taxon>Agaricomycetes</taxon>
        <taxon>Agaricomycetidae</taxon>
        <taxon>Agaricales</taxon>
        <taxon>Marasmiineae</taxon>
        <taxon>Physalacriaceae</taxon>
        <taxon>Armillaria</taxon>
    </lineage>
</organism>
<proteinExistence type="predicted"/>
<dbReference type="EMBL" id="KZ293715">
    <property type="protein sequence ID" value="PBK82622.1"/>
    <property type="molecule type" value="Genomic_DNA"/>
</dbReference>
<evidence type="ECO:0000256" key="1">
    <source>
        <dbReference type="SAM" id="MobiDB-lite"/>
    </source>
</evidence>
<gene>
    <name evidence="2" type="ORF">ARMGADRAFT_731228</name>
</gene>
<evidence type="ECO:0000313" key="2">
    <source>
        <dbReference type="EMBL" id="PBK82622.1"/>
    </source>
</evidence>
<feature type="compositionally biased region" description="Polar residues" evidence="1">
    <location>
        <begin position="118"/>
        <end position="135"/>
    </location>
</feature>
<reference evidence="3" key="1">
    <citation type="journal article" date="2017" name="Nat. Ecol. Evol.">
        <title>Genome expansion and lineage-specific genetic innovations in the forest pathogenic fungi Armillaria.</title>
        <authorList>
            <person name="Sipos G."/>
            <person name="Prasanna A.N."/>
            <person name="Walter M.C."/>
            <person name="O'Connor E."/>
            <person name="Balint B."/>
            <person name="Krizsan K."/>
            <person name="Kiss B."/>
            <person name="Hess J."/>
            <person name="Varga T."/>
            <person name="Slot J."/>
            <person name="Riley R."/>
            <person name="Boka B."/>
            <person name="Rigling D."/>
            <person name="Barry K."/>
            <person name="Lee J."/>
            <person name="Mihaltcheva S."/>
            <person name="LaButti K."/>
            <person name="Lipzen A."/>
            <person name="Waldron R."/>
            <person name="Moloney N.M."/>
            <person name="Sperisen C."/>
            <person name="Kredics L."/>
            <person name="Vagvoelgyi C."/>
            <person name="Patrignani A."/>
            <person name="Fitzpatrick D."/>
            <person name="Nagy I."/>
            <person name="Doyle S."/>
            <person name="Anderson J.B."/>
            <person name="Grigoriev I.V."/>
            <person name="Gueldener U."/>
            <person name="Muensterkoetter M."/>
            <person name="Nagy L.G."/>
        </authorList>
    </citation>
    <scope>NUCLEOTIDE SEQUENCE [LARGE SCALE GENOMIC DNA]</scope>
    <source>
        <strain evidence="3">Ar21-2</strain>
    </source>
</reference>
<accession>A0A2H3CTX1</accession>
<feature type="compositionally biased region" description="Polar residues" evidence="1">
    <location>
        <begin position="28"/>
        <end position="40"/>
    </location>
</feature>
<dbReference type="OMA" id="MEEINPQ"/>
<feature type="region of interest" description="Disordered" evidence="1">
    <location>
        <begin position="1"/>
        <end position="201"/>
    </location>
</feature>
<protein>
    <submittedName>
        <fullName evidence="2">Uncharacterized protein</fullName>
    </submittedName>
</protein>
<dbReference type="InParanoid" id="A0A2H3CTX1"/>
<dbReference type="OrthoDB" id="10365403at2759"/>
<sequence>MGCFPSKPKAVDPPPREPPHVPLRTRPQDSSTRHLQNLQTPLPHDPQGSTLLDVPRRPPQDTLRARPHDPPTVPPQDTPRQPLPDAPNSPTPTPDPVSEPSPPPPYSVLPLQDPQPMPSTLDSQTLSIQNPQTPTGRHILTTPPSDRSPPLTIPSTPPTVTDPPQLLGSSTAYPPVDVTELRSTSPSQTLNPTTNSSTLAISPPQAPVNLARDQHEQRVGQALKATLHRMRTTLRRAPSSVPRVQNFVKMNLDVVDLIEMSSKEHELQDFHDLMEEINPQFVALIDRFSIPEDLHRKIDSIARYLLNVIYPHSSLVLTFA</sequence>
<evidence type="ECO:0000313" key="3">
    <source>
        <dbReference type="Proteomes" id="UP000217790"/>
    </source>
</evidence>
<keyword evidence="3" id="KW-1185">Reference proteome</keyword>
<dbReference type="Proteomes" id="UP000217790">
    <property type="component" value="Unassembled WGS sequence"/>
</dbReference>
<name>A0A2H3CTX1_ARMGA</name>
<feature type="compositionally biased region" description="Pro residues" evidence="1">
    <location>
        <begin position="70"/>
        <end position="117"/>
    </location>
</feature>
<feature type="compositionally biased region" description="Basic and acidic residues" evidence="1">
    <location>
        <begin position="54"/>
        <end position="69"/>
    </location>
</feature>